<evidence type="ECO:0000313" key="2">
    <source>
        <dbReference type="EMBL" id="QDU64810.1"/>
    </source>
</evidence>
<proteinExistence type="predicted"/>
<dbReference type="SUPFAM" id="SSF50800">
    <property type="entry name" value="PK beta-barrel domain-like"/>
    <property type="match status" value="1"/>
</dbReference>
<dbReference type="GO" id="GO:0030170">
    <property type="term" value="F:pyridoxal phosphate binding"/>
    <property type="evidence" value="ECO:0007669"/>
    <property type="project" value="InterPro"/>
</dbReference>
<feature type="domain" description="MOSC" evidence="1">
    <location>
        <begin position="91"/>
        <end position="257"/>
    </location>
</feature>
<dbReference type="OrthoDB" id="581532at2"/>
<dbReference type="GO" id="GO:0003824">
    <property type="term" value="F:catalytic activity"/>
    <property type="evidence" value="ECO:0007669"/>
    <property type="project" value="InterPro"/>
</dbReference>
<dbReference type="InterPro" id="IPR011037">
    <property type="entry name" value="Pyrv_Knase-like_insert_dom_sf"/>
</dbReference>
<evidence type="ECO:0000259" key="1">
    <source>
        <dbReference type="PROSITE" id="PS51340"/>
    </source>
</evidence>
<dbReference type="GO" id="GO:0030151">
    <property type="term" value="F:molybdenum ion binding"/>
    <property type="evidence" value="ECO:0007669"/>
    <property type="project" value="InterPro"/>
</dbReference>
<dbReference type="KEGG" id="knv:Pan216_57030"/>
<keyword evidence="3" id="KW-1185">Reference proteome</keyword>
<organism evidence="2 3">
    <name type="scientific">Kolteria novifilia</name>
    <dbReference type="NCBI Taxonomy" id="2527975"/>
    <lineage>
        <taxon>Bacteria</taxon>
        <taxon>Pseudomonadati</taxon>
        <taxon>Planctomycetota</taxon>
        <taxon>Planctomycetia</taxon>
        <taxon>Kolteriales</taxon>
        <taxon>Kolteriaceae</taxon>
        <taxon>Kolteria</taxon>
    </lineage>
</organism>
<accession>A0A518BCU3</accession>
<dbReference type="SUPFAM" id="SSF141673">
    <property type="entry name" value="MOSC N-terminal domain-like"/>
    <property type="match status" value="1"/>
</dbReference>
<name>A0A518BCU3_9BACT</name>
<dbReference type="RefSeq" id="WP_145263267.1">
    <property type="nucleotide sequence ID" value="NZ_CP036279.1"/>
</dbReference>
<dbReference type="PROSITE" id="PS51340">
    <property type="entry name" value="MOSC"/>
    <property type="match status" value="1"/>
</dbReference>
<dbReference type="InterPro" id="IPR005302">
    <property type="entry name" value="MoCF_Sase_C"/>
</dbReference>
<reference evidence="2 3" key="1">
    <citation type="submission" date="2019-02" db="EMBL/GenBank/DDBJ databases">
        <title>Deep-cultivation of Planctomycetes and their phenomic and genomic characterization uncovers novel biology.</title>
        <authorList>
            <person name="Wiegand S."/>
            <person name="Jogler M."/>
            <person name="Boedeker C."/>
            <person name="Pinto D."/>
            <person name="Vollmers J."/>
            <person name="Rivas-Marin E."/>
            <person name="Kohn T."/>
            <person name="Peeters S.H."/>
            <person name="Heuer A."/>
            <person name="Rast P."/>
            <person name="Oberbeckmann S."/>
            <person name="Bunk B."/>
            <person name="Jeske O."/>
            <person name="Meyerdierks A."/>
            <person name="Storesund J.E."/>
            <person name="Kallscheuer N."/>
            <person name="Luecker S."/>
            <person name="Lage O.M."/>
            <person name="Pohl T."/>
            <person name="Merkel B.J."/>
            <person name="Hornburger P."/>
            <person name="Mueller R.-W."/>
            <person name="Bruemmer F."/>
            <person name="Labrenz M."/>
            <person name="Spormann A.M."/>
            <person name="Op den Camp H."/>
            <person name="Overmann J."/>
            <person name="Amann R."/>
            <person name="Jetten M.S.M."/>
            <person name="Mascher T."/>
            <person name="Medema M.H."/>
            <person name="Devos D.P."/>
            <person name="Kaster A.-K."/>
            <person name="Ovreas L."/>
            <person name="Rohde M."/>
            <person name="Galperin M.Y."/>
            <person name="Jogler C."/>
        </authorList>
    </citation>
    <scope>NUCLEOTIDE SEQUENCE [LARGE SCALE GENOMIC DNA]</scope>
    <source>
        <strain evidence="2 3">Pan216</strain>
    </source>
</reference>
<sequence length="257" mass="29003">MPRLAGITIFPFKSLAGVRVERRPLRSQGALSGDRTYALVDADGRYINGKRTAAVHLLRSTFSDDLRTIHLRTGETSRTFDLETERAELQSWCSDFFAQPLTLRVSPDGGFPDDTESPGPTLISTATLKAVARWFPGLPVDEVRRRFRANLEIDADEPFWEDRLLSRGEEPCRFSIGGVTLLGTTCSKRCVVPSRDSHTGEPWPGFQKEFLQRRQASLPAWAPPERFDHTYRLAVNTKVPESEWDKTLTVGDRLELL</sequence>
<dbReference type="Pfam" id="PF03476">
    <property type="entry name" value="MOSC_N"/>
    <property type="match status" value="1"/>
</dbReference>
<evidence type="ECO:0000313" key="3">
    <source>
        <dbReference type="Proteomes" id="UP000317093"/>
    </source>
</evidence>
<dbReference type="AlphaFoldDB" id="A0A518BCU3"/>
<dbReference type="InterPro" id="IPR005303">
    <property type="entry name" value="MOCOS_middle"/>
</dbReference>
<dbReference type="EMBL" id="CP036279">
    <property type="protein sequence ID" value="QDU64810.1"/>
    <property type="molecule type" value="Genomic_DNA"/>
</dbReference>
<dbReference type="Proteomes" id="UP000317093">
    <property type="component" value="Chromosome"/>
</dbReference>
<protein>
    <recommendedName>
        <fullName evidence="1">MOSC domain-containing protein</fullName>
    </recommendedName>
</protein>
<gene>
    <name evidence="2" type="ORF">Pan216_57030</name>
</gene>